<keyword evidence="1" id="KW-0677">Repeat</keyword>
<dbReference type="AlphaFoldDB" id="A0A7S1DCM7"/>
<evidence type="ECO:0000256" key="1">
    <source>
        <dbReference type="ARBA" id="ARBA00022737"/>
    </source>
</evidence>
<dbReference type="PANTHER" id="PTHR43215:SF14">
    <property type="entry name" value="RADIAL SPOKE HEAD 1 HOMOLOG"/>
    <property type="match status" value="1"/>
</dbReference>
<dbReference type="PANTHER" id="PTHR43215">
    <property type="entry name" value="RADIAL SPOKE HEAD 1 HOMOLOG"/>
    <property type="match status" value="1"/>
</dbReference>
<gene>
    <name evidence="3" type="ORF">CTEN0397_LOCUS14439</name>
</gene>
<evidence type="ECO:0008006" key="4">
    <source>
        <dbReference type="Google" id="ProtNLM"/>
    </source>
</evidence>
<name>A0A7S1DCM7_CYCTE</name>
<dbReference type="EMBL" id="HBFW01022388">
    <property type="protein sequence ID" value="CAD8943372.1"/>
    <property type="molecule type" value="Transcribed_RNA"/>
</dbReference>
<proteinExistence type="predicted"/>
<dbReference type="Pfam" id="PF02493">
    <property type="entry name" value="MORN"/>
    <property type="match status" value="7"/>
</dbReference>
<dbReference type="SUPFAM" id="SSF82185">
    <property type="entry name" value="Histone H3 K4-specific methyltransferase SET7/9 N-terminal domain"/>
    <property type="match status" value="2"/>
</dbReference>
<dbReference type="Gene3D" id="2.20.110.10">
    <property type="entry name" value="Histone H3 K4-specific methyltransferase SET7/9 N-terminal domain"/>
    <property type="match status" value="3"/>
</dbReference>
<feature type="region of interest" description="Disordered" evidence="2">
    <location>
        <begin position="1"/>
        <end position="68"/>
    </location>
</feature>
<evidence type="ECO:0000313" key="3">
    <source>
        <dbReference type="EMBL" id="CAD8943372.1"/>
    </source>
</evidence>
<organism evidence="3">
    <name type="scientific">Cyclophora tenuis</name>
    <name type="common">Marine diatom</name>
    <dbReference type="NCBI Taxonomy" id="216820"/>
    <lineage>
        <taxon>Eukaryota</taxon>
        <taxon>Sar</taxon>
        <taxon>Stramenopiles</taxon>
        <taxon>Ochrophyta</taxon>
        <taxon>Bacillariophyta</taxon>
        <taxon>Fragilariophyceae</taxon>
        <taxon>Fragilariophycidae</taxon>
        <taxon>Cyclophorales</taxon>
        <taxon>Cyclophoraceae</taxon>
        <taxon>Cyclophora</taxon>
    </lineage>
</organism>
<protein>
    <recommendedName>
        <fullName evidence="4">MORN repeat-containing protein 5</fullName>
    </recommendedName>
</protein>
<dbReference type="GO" id="GO:0005829">
    <property type="term" value="C:cytosol"/>
    <property type="evidence" value="ECO:0007669"/>
    <property type="project" value="TreeGrafter"/>
</dbReference>
<accession>A0A7S1DCM7</accession>
<feature type="compositionally biased region" description="Polar residues" evidence="2">
    <location>
        <begin position="1"/>
        <end position="11"/>
    </location>
</feature>
<sequence>MVYPQPFQSGSDEAFARRQPSPNGYSDADATSLARENRFSKRDPSEQQPPPYSQDGGAGGAARSFIDATKPAPSFVRDLLTKQDSWKNDGSVDLASSNESSSHYHVQNKEIVDPYGESGYFSGTLSTKTDMPDGYGSMRYTDPEIRRTYEGTWENGRWHGRGKLEHGNGDVYEGDFVQDNRHGRGTYHHSAGRRYIGEFFNNKRHGQGILSCDEFQYHGEFKNGNQSGQGRMHFAKGGHYEGEFHRNLFWGVGERAWADGRFYQGHFVKGRRHGTGIEFHGDGSLRYQGTWYEDQPVGG</sequence>
<feature type="compositionally biased region" description="Basic and acidic residues" evidence="2">
    <location>
        <begin position="35"/>
        <end position="45"/>
    </location>
</feature>
<dbReference type="SMART" id="SM00698">
    <property type="entry name" value="MORN"/>
    <property type="match status" value="6"/>
</dbReference>
<dbReference type="InterPro" id="IPR003409">
    <property type="entry name" value="MORN"/>
</dbReference>
<reference evidence="3" key="1">
    <citation type="submission" date="2021-01" db="EMBL/GenBank/DDBJ databases">
        <authorList>
            <person name="Corre E."/>
            <person name="Pelletier E."/>
            <person name="Niang G."/>
            <person name="Scheremetjew M."/>
            <person name="Finn R."/>
            <person name="Kale V."/>
            <person name="Holt S."/>
            <person name="Cochrane G."/>
            <person name="Meng A."/>
            <person name="Brown T."/>
            <person name="Cohen L."/>
        </authorList>
    </citation>
    <scope>NUCLEOTIDE SEQUENCE</scope>
    <source>
        <strain evidence="3">ECT3854</strain>
    </source>
</reference>
<evidence type="ECO:0000256" key="2">
    <source>
        <dbReference type="SAM" id="MobiDB-lite"/>
    </source>
</evidence>